<proteinExistence type="predicted"/>
<feature type="compositionally biased region" description="Low complexity" evidence="1">
    <location>
        <begin position="38"/>
        <end position="53"/>
    </location>
</feature>
<feature type="region of interest" description="Disordered" evidence="1">
    <location>
        <begin position="34"/>
        <end position="63"/>
    </location>
</feature>
<gene>
    <name evidence="2" type="ORF">KKC1_12560</name>
</gene>
<accession>A0A1Z5HRV3</accession>
<dbReference type="EMBL" id="BDGJ01000052">
    <property type="protein sequence ID" value="GAW92097.1"/>
    <property type="molecule type" value="Genomic_DNA"/>
</dbReference>
<dbReference type="AlphaFoldDB" id="A0A1Z5HRV3"/>
<evidence type="ECO:0000313" key="3">
    <source>
        <dbReference type="Proteomes" id="UP000197032"/>
    </source>
</evidence>
<evidence type="ECO:0000256" key="1">
    <source>
        <dbReference type="SAM" id="MobiDB-lite"/>
    </source>
</evidence>
<organism evidence="2 3">
    <name type="scientific">Calderihabitans maritimus</name>
    <dbReference type="NCBI Taxonomy" id="1246530"/>
    <lineage>
        <taxon>Bacteria</taxon>
        <taxon>Bacillati</taxon>
        <taxon>Bacillota</taxon>
        <taxon>Clostridia</taxon>
        <taxon>Neomoorellales</taxon>
        <taxon>Calderihabitantaceae</taxon>
        <taxon>Calderihabitans</taxon>
    </lineage>
</organism>
<evidence type="ECO:0000313" key="2">
    <source>
        <dbReference type="EMBL" id="GAW92097.1"/>
    </source>
</evidence>
<keyword evidence="3" id="KW-1185">Reference proteome</keyword>
<dbReference type="Proteomes" id="UP000197032">
    <property type="component" value="Unassembled WGS sequence"/>
</dbReference>
<comment type="caution">
    <text evidence="2">The sequence shown here is derived from an EMBL/GenBank/DDBJ whole genome shotgun (WGS) entry which is preliminary data.</text>
</comment>
<sequence>MTVAKNICFGLKRLSRTQERRRLEEVLELVGMRDSRRAAAARSSGPSSPAEPSLIEMQKNRKH</sequence>
<reference evidence="3" key="1">
    <citation type="journal article" date="2017" name="Appl. Environ. Microbiol.">
        <title>Genomic analysis of Calderihabitans maritimus KKC1, a thermophilic hydrogenogenic carboxydotrophic bacterium isolated from marine sediment.</title>
        <authorList>
            <person name="Omae K."/>
            <person name="Yoneda Y."/>
            <person name="Fukuyama Y."/>
            <person name="Yoshida T."/>
            <person name="Sako Y."/>
        </authorList>
    </citation>
    <scope>NUCLEOTIDE SEQUENCE [LARGE SCALE GENOMIC DNA]</scope>
    <source>
        <strain evidence="3">KKC1</strain>
    </source>
</reference>
<protein>
    <submittedName>
        <fullName evidence="2">Uncharacterized protein</fullName>
    </submittedName>
</protein>
<name>A0A1Z5HRV3_9FIRM</name>